<keyword evidence="2" id="KW-1185">Reference proteome</keyword>
<reference evidence="1" key="1">
    <citation type="submission" date="2023-10" db="EMBL/GenBank/DDBJ databases">
        <title>Genome assembly of Pristionchus species.</title>
        <authorList>
            <person name="Yoshida K."/>
            <person name="Sommer R.J."/>
        </authorList>
    </citation>
    <scope>NUCLEOTIDE SEQUENCE</scope>
    <source>
        <strain evidence="1">RS5133</strain>
    </source>
</reference>
<comment type="caution">
    <text evidence="1">The sequence shown here is derived from an EMBL/GenBank/DDBJ whole genome shotgun (WGS) entry which is preliminary data.</text>
</comment>
<dbReference type="Proteomes" id="UP001432322">
    <property type="component" value="Unassembled WGS sequence"/>
</dbReference>
<accession>A0AAV5VZZ2</accession>
<evidence type="ECO:0000313" key="2">
    <source>
        <dbReference type="Proteomes" id="UP001432322"/>
    </source>
</evidence>
<proteinExistence type="predicted"/>
<feature type="non-terminal residue" evidence="1">
    <location>
        <position position="1"/>
    </location>
</feature>
<sequence length="73" mass="8647">ALPGEHKTPVMERDSIRIHFVMEQLRRLRCTGPVEFQSKWKFCVRKYNFNIGRRTKSATYKFPEASGEDNEID</sequence>
<name>A0AAV5VZZ2_9BILA</name>
<organism evidence="1 2">
    <name type="scientific">Pristionchus fissidentatus</name>
    <dbReference type="NCBI Taxonomy" id="1538716"/>
    <lineage>
        <taxon>Eukaryota</taxon>
        <taxon>Metazoa</taxon>
        <taxon>Ecdysozoa</taxon>
        <taxon>Nematoda</taxon>
        <taxon>Chromadorea</taxon>
        <taxon>Rhabditida</taxon>
        <taxon>Rhabditina</taxon>
        <taxon>Diplogasteromorpha</taxon>
        <taxon>Diplogasteroidea</taxon>
        <taxon>Neodiplogasteridae</taxon>
        <taxon>Pristionchus</taxon>
    </lineage>
</organism>
<gene>
    <name evidence="1" type="ORF">PFISCL1PPCAC_16427</name>
</gene>
<protein>
    <submittedName>
        <fullName evidence="1">Uncharacterized protein</fullName>
    </submittedName>
</protein>
<dbReference type="AlphaFoldDB" id="A0AAV5VZZ2"/>
<dbReference type="EMBL" id="BTSY01000004">
    <property type="protein sequence ID" value="GMT25130.1"/>
    <property type="molecule type" value="Genomic_DNA"/>
</dbReference>
<evidence type="ECO:0000313" key="1">
    <source>
        <dbReference type="EMBL" id="GMT25130.1"/>
    </source>
</evidence>